<evidence type="ECO:0000259" key="4">
    <source>
        <dbReference type="Pfam" id="PF02769"/>
    </source>
</evidence>
<keyword evidence="1 2" id="KW-0784">Thiamine biosynthesis</keyword>
<dbReference type="InterPro" id="IPR036921">
    <property type="entry name" value="PurM-like_N_sf"/>
</dbReference>
<feature type="binding site" evidence="2">
    <location>
        <position position="21"/>
    </location>
    <ligand>
        <name>Mg(2+)</name>
        <dbReference type="ChEBI" id="CHEBI:18420"/>
        <label>3</label>
    </ligand>
</feature>
<sequence>MREFEYIKRYLKPLDNSIGDDAATLANSSYLVTKDILIEGVHFFSNYLPYNLAKKSLRTNFSDIAAVGGTPYGYMLGLVLPNNVDDLWWESFVAGLKEDNKYFQVKLLGGDTTAHNGKVIISVTAFGIKGDRFIYRSGAGLGDLVCVSGTIGDAALGLLAYQGIIRDSTGRLKGRYDIPEPRVTLGQAISDFASSCIDISDGLIQDAQHICELSNVGMELHSDKIPLSFAAREIVEKKPDYIDLVLTGGDDYELLFTASSEHSNKIEEISQKCRVNITKIGHVTDGKEVIVRDKDNLPITLKNKGFVHFI</sequence>
<feature type="binding site" evidence="2">
    <location>
        <position position="63"/>
    </location>
    <ligand>
        <name>Mg(2+)</name>
        <dbReference type="ChEBI" id="CHEBI:18420"/>
        <label>3</label>
    </ligand>
</feature>
<dbReference type="InterPro" id="IPR036676">
    <property type="entry name" value="PurM-like_C_sf"/>
</dbReference>
<comment type="similarity">
    <text evidence="2">Belongs to the thiamine-monophosphate kinase family.</text>
</comment>
<feature type="binding site" evidence="2">
    <location>
        <position position="306"/>
    </location>
    <ligand>
        <name>substrate</name>
    </ligand>
</feature>
<comment type="caution">
    <text evidence="2">Lacks conserved residue(s) required for the propagation of feature annotation.</text>
</comment>
<comment type="pathway">
    <text evidence="2">Cofactor biosynthesis; thiamine diphosphate biosynthesis; thiamine diphosphate from thiamine phosphate: step 1/1.</text>
</comment>
<feature type="binding site" evidence="2">
    <location>
        <position position="63"/>
    </location>
    <ligand>
        <name>Mg(2+)</name>
        <dbReference type="ChEBI" id="CHEBI:18420"/>
        <label>4</label>
    </ligand>
</feature>
<keyword evidence="6" id="KW-1185">Reference proteome</keyword>
<keyword evidence="2" id="KW-0460">Magnesium</keyword>
<dbReference type="InterPro" id="IPR010918">
    <property type="entry name" value="PurM-like_C_dom"/>
</dbReference>
<proteinExistence type="inferred from homology"/>
<feature type="binding site" evidence="2">
    <location>
        <position position="21"/>
    </location>
    <ligand>
        <name>Mg(2+)</name>
        <dbReference type="ChEBI" id="CHEBI:18420"/>
        <label>4</label>
    </ligand>
</feature>
<dbReference type="Gene3D" id="3.90.650.10">
    <property type="entry name" value="PurM-like C-terminal domain"/>
    <property type="match status" value="1"/>
</dbReference>
<dbReference type="SUPFAM" id="SSF56042">
    <property type="entry name" value="PurM C-terminal domain-like"/>
    <property type="match status" value="1"/>
</dbReference>
<feature type="binding site" evidence="2">
    <location>
        <position position="111"/>
    </location>
    <ligand>
        <name>Mg(2+)</name>
        <dbReference type="ChEBI" id="CHEBI:18420"/>
        <label>1</label>
    </ligand>
</feature>
<dbReference type="Proteomes" id="UP000637906">
    <property type="component" value="Unassembled WGS sequence"/>
</dbReference>
<feature type="binding site" evidence="2">
    <location>
        <position position="35"/>
    </location>
    <ligand>
        <name>Mg(2+)</name>
        <dbReference type="ChEBI" id="CHEBI:18420"/>
        <label>2</label>
    </ligand>
</feature>
<keyword evidence="2" id="KW-0479">Metal-binding</keyword>
<dbReference type="EC" id="2.7.4.16" evidence="2"/>
<comment type="caution">
    <text evidence="5">The sequence shown here is derived from an EMBL/GenBank/DDBJ whole genome shotgun (WGS) entry which is preliminary data.</text>
</comment>
<keyword evidence="2" id="KW-0547">Nucleotide-binding</keyword>
<feature type="binding site" evidence="2">
    <location>
        <position position="136"/>
    </location>
    <ligand>
        <name>ATP</name>
        <dbReference type="ChEBI" id="CHEBI:30616"/>
    </ligand>
</feature>
<dbReference type="GO" id="GO:0000287">
    <property type="term" value="F:magnesium ion binding"/>
    <property type="evidence" value="ECO:0007669"/>
    <property type="project" value="UniProtKB-UniRule"/>
</dbReference>
<evidence type="ECO:0000256" key="2">
    <source>
        <dbReference type="HAMAP-Rule" id="MF_02128"/>
    </source>
</evidence>
<dbReference type="HAMAP" id="MF_02128">
    <property type="entry name" value="TMP_kinase"/>
    <property type="match status" value="1"/>
</dbReference>
<dbReference type="CDD" id="cd02194">
    <property type="entry name" value="ThiL"/>
    <property type="match status" value="1"/>
</dbReference>
<dbReference type="GO" id="GO:0009228">
    <property type="term" value="P:thiamine biosynthetic process"/>
    <property type="evidence" value="ECO:0007669"/>
    <property type="project" value="UniProtKB-KW"/>
</dbReference>
<keyword evidence="2 5" id="KW-0418">Kinase</keyword>
<evidence type="ECO:0000313" key="5">
    <source>
        <dbReference type="EMBL" id="GHM59148.1"/>
    </source>
</evidence>
<dbReference type="GO" id="GO:0009229">
    <property type="term" value="P:thiamine diphosphate biosynthetic process"/>
    <property type="evidence" value="ECO:0007669"/>
    <property type="project" value="UniProtKB-UniRule"/>
</dbReference>
<feature type="binding site" evidence="2">
    <location>
        <position position="200"/>
    </location>
    <ligand>
        <name>ATP</name>
        <dbReference type="ChEBI" id="CHEBI:30616"/>
    </ligand>
</feature>
<feature type="binding site" evidence="2">
    <location>
        <position position="35"/>
    </location>
    <ligand>
        <name>Mg(2+)</name>
        <dbReference type="ChEBI" id="CHEBI:18420"/>
        <label>1</label>
    </ligand>
</feature>
<feature type="domain" description="PurM-like C-terminal" evidence="4">
    <location>
        <begin position="142"/>
        <end position="293"/>
    </location>
</feature>
<dbReference type="Pfam" id="PF00586">
    <property type="entry name" value="AIRS"/>
    <property type="match status" value="1"/>
</dbReference>
<feature type="binding site" evidence="2">
    <location>
        <begin position="110"/>
        <end position="111"/>
    </location>
    <ligand>
        <name>ATP</name>
        <dbReference type="ChEBI" id="CHEBI:30616"/>
    </ligand>
</feature>
<feature type="binding site" evidence="2">
    <location>
        <position position="63"/>
    </location>
    <ligand>
        <name>Mg(2+)</name>
        <dbReference type="ChEBI" id="CHEBI:18420"/>
        <label>2</label>
    </ligand>
</feature>
<dbReference type="PIRSF" id="PIRSF005303">
    <property type="entry name" value="Thiam_monoph_kin"/>
    <property type="match status" value="1"/>
</dbReference>
<evidence type="ECO:0000259" key="3">
    <source>
        <dbReference type="Pfam" id="PF00586"/>
    </source>
</evidence>
<feature type="binding site" evidence="2">
    <location>
        <position position="33"/>
    </location>
    <ligand>
        <name>Mg(2+)</name>
        <dbReference type="ChEBI" id="CHEBI:18420"/>
        <label>4</label>
    </ligand>
</feature>
<dbReference type="Pfam" id="PF02769">
    <property type="entry name" value="AIRS_C"/>
    <property type="match status" value="1"/>
</dbReference>
<dbReference type="PANTHER" id="PTHR30270">
    <property type="entry name" value="THIAMINE-MONOPHOSPHATE KINASE"/>
    <property type="match status" value="1"/>
</dbReference>
<protein>
    <recommendedName>
        <fullName evidence="2">Thiamine-monophosphate kinase</fullName>
        <shortName evidence="2">TMP kinase</shortName>
        <shortName evidence="2">Thiamine-phosphate kinase</shortName>
        <ecNumber evidence="2">2.7.4.16</ecNumber>
    </recommendedName>
</protein>
<dbReference type="AlphaFoldDB" id="A0A8J3MNN7"/>
<name>A0A8J3MNN7_9RICK</name>
<comment type="function">
    <text evidence="2">Catalyzes the ATP-dependent phosphorylation of thiamine-monophosphate (TMP) to form thiamine-pyrophosphate (TPP), the active form of vitamin B1.</text>
</comment>
<feature type="binding site" evidence="2">
    <location>
        <position position="201"/>
    </location>
    <ligand>
        <name>Mg(2+)</name>
        <dbReference type="ChEBI" id="CHEBI:18420"/>
        <label>5</label>
    </ligand>
</feature>
<feature type="domain" description="PurM-like N-terminal" evidence="3">
    <location>
        <begin position="19"/>
        <end position="128"/>
    </location>
</feature>
<dbReference type="PANTHER" id="PTHR30270:SF0">
    <property type="entry name" value="THIAMINE-MONOPHOSPHATE KINASE"/>
    <property type="match status" value="1"/>
</dbReference>
<dbReference type="NCBIfam" id="TIGR01379">
    <property type="entry name" value="thiL"/>
    <property type="match status" value="1"/>
</dbReference>
<dbReference type="SUPFAM" id="SSF55326">
    <property type="entry name" value="PurM N-terminal domain-like"/>
    <property type="match status" value="1"/>
</dbReference>
<dbReference type="InterPro" id="IPR016188">
    <property type="entry name" value="PurM-like_N"/>
</dbReference>
<dbReference type="InterPro" id="IPR006283">
    <property type="entry name" value="ThiL-like"/>
</dbReference>
<feature type="binding site" evidence="2">
    <location>
        <position position="198"/>
    </location>
    <ligand>
        <name>Mg(2+)</name>
        <dbReference type="ChEBI" id="CHEBI:18420"/>
        <label>3</label>
    </ligand>
</feature>
<comment type="catalytic activity">
    <reaction evidence="2">
        <text>thiamine phosphate + ATP = thiamine diphosphate + ADP</text>
        <dbReference type="Rhea" id="RHEA:15913"/>
        <dbReference type="ChEBI" id="CHEBI:30616"/>
        <dbReference type="ChEBI" id="CHEBI:37575"/>
        <dbReference type="ChEBI" id="CHEBI:58937"/>
        <dbReference type="ChEBI" id="CHEBI:456216"/>
        <dbReference type="EC" id="2.7.4.16"/>
    </reaction>
</comment>
<reference evidence="5 6" key="1">
    <citation type="journal article" date="2021" name="Microb. Ecol.">
        <title>Candidatus Mesenet longicola: Novel Endosymbionts of Brontispa longissima that Induce Cytoplasmic Incompatibility.</title>
        <authorList>
            <person name="Takano S."/>
            <person name="Gotoh Y."/>
            <person name="Hayashi T."/>
        </authorList>
    </citation>
    <scope>NUCLEOTIDE SEQUENCE [LARGE SCALE GENOMIC DNA]</scope>
    <source>
        <strain evidence="5">L5</strain>
    </source>
</reference>
<gene>
    <name evidence="2 5" type="primary">thiL</name>
    <name evidence="5" type="ORF">sL5_01410</name>
</gene>
<evidence type="ECO:0000313" key="6">
    <source>
        <dbReference type="Proteomes" id="UP000637906"/>
    </source>
</evidence>
<organism evidence="5 6">
    <name type="scientific">Candidatus Mesenet longicola</name>
    <dbReference type="NCBI Taxonomy" id="1892558"/>
    <lineage>
        <taxon>Bacteria</taxon>
        <taxon>Pseudomonadati</taxon>
        <taxon>Pseudomonadota</taxon>
        <taxon>Alphaproteobacteria</taxon>
        <taxon>Rickettsiales</taxon>
        <taxon>Anaplasmataceae</taxon>
        <taxon>Candidatus Mesenet</taxon>
    </lineage>
</organism>
<feature type="binding site" evidence="2">
    <location>
        <position position="250"/>
    </location>
    <ligand>
        <name>substrate</name>
    </ligand>
</feature>
<dbReference type="Gene3D" id="3.30.1330.10">
    <property type="entry name" value="PurM-like, N-terminal domain"/>
    <property type="match status" value="1"/>
</dbReference>
<dbReference type="GO" id="GO:0009030">
    <property type="term" value="F:thiamine-phosphate kinase activity"/>
    <property type="evidence" value="ECO:0007669"/>
    <property type="project" value="UniProtKB-UniRule"/>
</dbReference>
<accession>A0A8J3MNN7</accession>
<feature type="binding site" evidence="2">
    <location>
        <position position="42"/>
    </location>
    <ligand>
        <name>substrate</name>
    </ligand>
</feature>
<evidence type="ECO:0000256" key="1">
    <source>
        <dbReference type="ARBA" id="ARBA00022977"/>
    </source>
</evidence>
<dbReference type="EMBL" id="BNGU01000003">
    <property type="protein sequence ID" value="GHM59148.1"/>
    <property type="molecule type" value="Genomic_DNA"/>
</dbReference>
<dbReference type="GO" id="GO:0005524">
    <property type="term" value="F:ATP binding"/>
    <property type="evidence" value="ECO:0007669"/>
    <property type="project" value="UniProtKB-UniRule"/>
</dbReference>
<dbReference type="UniPathway" id="UPA00060">
    <property type="reaction ID" value="UER00142"/>
</dbReference>
<keyword evidence="2" id="KW-0808">Transferase</keyword>
<keyword evidence="2" id="KW-0067">ATP-binding</keyword>
<comment type="miscellaneous">
    <text evidence="2">Reaction mechanism of ThiL seems to utilize a direct, inline transfer of the gamma-phosphate of ATP to TMP rather than a phosphorylated enzyme intermediate.</text>
</comment>